<dbReference type="Proteomes" id="UP000322327">
    <property type="component" value="Unassembled WGS sequence"/>
</dbReference>
<organism evidence="2 3">
    <name type="scientific">Brachyspira aalborgi</name>
    <dbReference type="NCBI Taxonomy" id="29522"/>
    <lineage>
        <taxon>Bacteria</taxon>
        <taxon>Pseudomonadati</taxon>
        <taxon>Spirochaetota</taxon>
        <taxon>Spirochaetia</taxon>
        <taxon>Brachyspirales</taxon>
        <taxon>Brachyspiraceae</taxon>
        <taxon>Brachyspira</taxon>
    </lineage>
</organism>
<reference evidence="2 3" key="1">
    <citation type="journal article" date="1992" name="Lakartidningen">
        <title>[Penicillin V and not amoxicillin is the first choice preparation in acute otitis].</title>
        <authorList>
            <person name="Kamme C."/>
            <person name="Lundgren K."/>
            <person name="Prellner K."/>
        </authorList>
    </citation>
    <scope>NUCLEOTIDE SEQUENCE [LARGE SCALE GENOMIC DNA]</scope>
    <source>
        <strain evidence="2 3">PC3053II</strain>
    </source>
</reference>
<proteinExistence type="predicted"/>
<feature type="domain" description="Serine aminopeptidase S33" evidence="1">
    <location>
        <begin position="37"/>
        <end position="227"/>
    </location>
</feature>
<dbReference type="InterPro" id="IPR029058">
    <property type="entry name" value="AB_hydrolase_fold"/>
</dbReference>
<dbReference type="GO" id="GO:0016787">
    <property type="term" value="F:hydrolase activity"/>
    <property type="evidence" value="ECO:0007669"/>
    <property type="project" value="UniProtKB-KW"/>
</dbReference>
<sequence>MIIKEYGIKNKETIILLHGGGLSWCNYTDEIELLKNDYRLIIPILDGHFGSDKDFISIEDNAKEIINFIDNNFNGKVKLICGLSLGGQILLEIISQRNSVCDYAVIESALVYPMKNISKIAEFFINKTYKLISKKCFSKLQFKSLKIRKDLFEVYYNDTSKITKENLISFIKANLNYKIKENLINSKVKTLILVGSKERQIIKKSAYKIKSLINSSELEILEGYYHGGISINYPKEYVDRINKLFIRIN</sequence>
<comment type="caution">
    <text evidence="2">The sequence shown here is derived from an EMBL/GenBank/DDBJ whole genome shotgun (WGS) entry which is preliminary data.</text>
</comment>
<evidence type="ECO:0000259" key="1">
    <source>
        <dbReference type="Pfam" id="PF12146"/>
    </source>
</evidence>
<name>A0A5C8G081_9SPIR</name>
<dbReference type="RefSeq" id="WP_147531169.1">
    <property type="nucleotide sequence ID" value="NZ_SAYI01000018.1"/>
</dbReference>
<keyword evidence="2" id="KW-0378">Hydrolase</keyword>
<evidence type="ECO:0000313" key="3">
    <source>
        <dbReference type="Proteomes" id="UP000322327"/>
    </source>
</evidence>
<dbReference type="Pfam" id="PF12146">
    <property type="entry name" value="Hydrolase_4"/>
    <property type="match status" value="1"/>
</dbReference>
<dbReference type="SUPFAM" id="SSF53474">
    <property type="entry name" value="alpha/beta-Hydrolases"/>
    <property type="match status" value="1"/>
</dbReference>
<gene>
    <name evidence="2" type="ORF">EPJ76_07495</name>
</gene>
<protein>
    <submittedName>
        <fullName evidence="2">Alpha/beta hydrolase</fullName>
    </submittedName>
</protein>
<accession>A0A5C8G081</accession>
<dbReference type="InterPro" id="IPR022742">
    <property type="entry name" value="Hydrolase_4"/>
</dbReference>
<dbReference type="Gene3D" id="3.40.50.1820">
    <property type="entry name" value="alpha/beta hydrolase"/>
    <property type="match status" value="1"/>
</dbReference>
<dbReference type="AlphaFoldDB" id="A0A5C8G081"/>
<dbReference type="EMBL" id="SAYI01000018">
    <property type="protein sequence ID" value="TXJ55422.1"/>
    <property type="molecule type" value="Genomic_DNA"/>
</dbReference>
<evidence type="ECO:0000313" key="2">
    <source>
        <dbReference type="EMBL" id="TXJ55422.1"/>
    </source>
</evidence>